<evidence type="ECO:0000256" key="4">
    <source>
        <dbReference type="ARBA" id="ARBA00022741"/>
    </source>
</evidence>
<name>A0ABT5B7M7_9BACT</name>
<dbReference type="GO" id="GO:0005524">
    <property type="term" value="F:ATP binding"/>
    <property type="evidence" value="ECO:0007669"/>
    <property type="project" value="UniProtKB-KW"/>
</dbReference>
<dbReference type="EMBL" id="JAQNDN010000010">
    <property type="protein sequence ID" value="MDC0670123.1"/>
    <property type="molecule type" value="Genomic_DNA"/>
</dbReference>
<protein>
    <recommendedName>
        <fullName evidence="3">DNA topoisomerase (ATP-hydrolyzing)</fullName>
        <ecNumber evidence="3">5.6.2.2</ecNumber>
    </recommendedName>
</protein>
<dbReference type="SMART" id="SM00387">
    <property type="entry name" value="HATPase_c"/>
    <property type="match status" value="1"/>
</dbReference>
<dbReference type="SUPFAM" id="SSF55874">
    <property type="entry name" value="ATPase domain of HSP90 chaperone/DNA topoisomerase II/histidine kinase"/>
    <property type="match status" value="1"/>
</dbReference>
<gene>
    <name evidence="10" type="ORF">POL58_20385</name>
</gene>
<proteinExistence type="inferred from homology"/>
<evidence type="ECO:0000259" key="9">
    <source>
        <dbReference type="SMART" id="SM00387"/>
    </source>
</evidence>
<sequence length="345" mass="37183">MTTESDEQRWIRKRPGMYVGDTHEGRGVLNLVLELVANAVDQVFVARCTHLEVRVDDDDSVTVSDDGPGIPVEGTGRRPSLVEILEHRFDLPTVDGHRPHVHLGLGAIGLAVVNALSDPFELVTVRDGQMATARYRCGLAEGPLRVEPTTLPSGTRVRFRPDPQIFTGIQVPWDDLGRRMMDLSYLLPQVRLSWPGHDVQHAGGLRDLVTASGGGLLGGVAHHCEEYEIDGKPVAVEVALAWREDAGVEPVIHSFVNLGRTYEGTHVHGLLKAARRAAPRVGGTRGLVAAVAVVLVDVTWGSPIRDRMTSPEARPAVRRATEAALAAWAAAWPEAAAAVAARGEA</sequence>
<keyword evidence="5 10" id="KW-0067">ATP-binding</keyword>
<dbReference type="Gene3D" id="3.30.230.10">
    <property type="match status" value="1"/>
</dbReference>
<dbReference type="SMART" id="SM00433">
    <property type="entry name" value="TOP2c"/>
    <property type="match status" value="1"/>
</dbReference>
<keyword evidence="7" id="KW-0238">DNA-binding</keyword>
<evidence type="ECO:0000256" key="8">
    <source>
        <dbReference type="ARBA" id="ARBA00023235"/>
    </source>
</evidence>
<comment type="catalytic activity">
    <reaction evidence="1">
        <text>ATP-dependent breakage, passage and rejoining of double-stranded DNA.</text>
        <dbReference type="EC" id="5.6.2.2"/>
    </reaction>
</comment>
<evidence type="ECO:0000256" key="2">
    <source>
        <dbReference type="ARBA" id="ARBA00010708"/>
    </source>
</evidence>
<dbReference type="InterPro" id="IPR001241">
    <property type="entry name" value="Topo_IIA"/>
</dbReference>
<feature type="domain" description="Histidine kinase/HSP90-like ATPase" evidence="9">
    <location>
        <begin position="23"/>
        <end position="165"/>
    </location>
</feature>
<accession>A0ABT5B7M7</accession>
<evidence type="ECO:0000313" key="11">
    <source>
        <dbReference type="Proteomes" id="UP001217838"/>
    </source>
</evidence>
<dbReference type="Pfam" id="PF02518">
    <property type="entry name" value="HATPase_c"/>
    <property type="match status" value="1"/>
</dbReference>
<evidence type="ECO:0000256" key="7">
    <source>
        <dbReference type="ARBA" id="ARBA00023125"/>
    </source>
</evidence>
<dbReference type="Gene3D" id="3.30.565.10">
    <property type="entry name" value="Histidine kinase-like ATPase, C-terminal domain"/>
    <property type="match status" value="1"/>
</dbReference>
<dbReference type="InterPro" id="IPR036890">
    <property type="entry name" value="HATPase_C_sf"/>
</dbReference>
<keyword evidence="6" id="KW-0799">Topoisomerase</keyword>
<dbReference type="SUPFAM" id="SSF54211">
    <property type="entry name" value="Ribosomal protein S5 domain 2-like"/>
    <property type="match status" value="1"/>
</dbReference>
<evidence type="ECO:0000256" key="5">
    <source>
        <dbReference type="ARBA" id="ARBA00022840"/>
    </source>
</evidence>
<dbReference type="InterPro" id="IPR014721">
    <property type="entry name" value="Ribsml_uS5_D2-typ_fold_subgr"/>
</dbReference>
<evidence type="ECO:0000256" key="3">
    <source>
        <dbReference type="ARBA" id="ARBA00012895"/>
    </source>
</evidence>
<dbReference type="RefSeq" id="WP_271999938.1">
    <property type="nucleotide sequence ID" value="NZ_JAQNDN010000010.1"/>
</dbReference>
<dbReference type="PANTHER" id="PTHR45866:SF1">
    <property type="entry name" value="DNA GYRASE SUBUNIT B, MITOCHONDRIAL"/>
    <property type="match status" value="1"/>
</dbReference>
<reference evidence="10 11" key="1">
    <citation type="submission" date="2022-11" db="EMBL/GenBank/DDBJ databases">
        <title>Minimal conservation of predation-associated metabolite biosynthetic gene clusters underscores biosynthetic potential of Myxococcota including descriptions for ten novel species: Archangium lansinium sp. nov., Myxococcus landrumus sp. nov., Nannocystis bai.</title>
        <authorList>
            <person name="Ahearne A."/>
            <person name="Stevens C."/>
            <person name="Dowd S."/>
        </authorList>
    </citation>
    <scope>NUCLEOTIDE SEQUENCE [LARGE SCALE GENOMIC DNA]</scope>
    <source>
        <strain evidence="10 11">NCELM</strain>
    </source>
</reference>
<evidence type="ECO:0000256" key="6">
    <source>
        <dbReference type="ARBA" id="ARBA00023029"/>
    </source>
</evidence>
<evidence type="ECO:0000256" key="1">
    <source>
        <dbReference type="ARBA" id="ARBA00000185"/>
    </source>
</evidence>
<keyword evidence="11" id="KW-1185">Reference proteome</keyword>
<comment type="similarity">
    <text evidence="2">Belongs to the type II topoisomerase GyrB family.</text>
</comment>
<dbReference type="Proteomes" id="UP001217838">
    <property type="component" value="Unassembled WGS sequence"/>
</dbReference>
<dbReference type="PRINTS" id="PR00418">
    <property type="entry name" value="TPI2FAMILY"/>
</dbReference>
<dbReference type="InterPro" id="IPR020568">
    <property type="entry name" value="Ribosomal_Su5_D2-typ_SF"/>
</dbReference>
<dbReference type="EC" id="5.6.2.2" evidence="3"/>
<evidence type="ECO:0000313" key="10">
    <source>
        <dbReference type="EMBL" id="MDC0670123.1"/>
    </source>
</evidence>
<keyword evidence="4" id="KW-0547">Nucleotide-binding</keyword>
<dbReference type="InterPro" id="IPR003594">
    <property type="entry name" value="HATPase_dom"/>
</dbReference>
<comment type="caution">
    <text evidence="10">The sequence shown here is derived from an EMBL/GenBank/DDBJ whole genome shotgun (WGS) entry which is preliminary data.</text>
</comment>
<dbReference type="PANTHER" id="PTHR45866">
    <property type="entry name" value="DNA GYRASE/TOPOISOMERASE SUBUNIT B"/>
    <property type="match status" value="1"/>
</dbReference>
<organism evidence="10 11">
    <name type="scientific">Nannocystis radixulma</name>
    <dbReference type="NCBI Taxonomy" id="2995305"/>
    <lineage>
        <taxon>Bacteria</taxon>
        <taxon>Pseudomonadati</taxon>
        <taxon>Myxococcota</taxon>
        <taxon>Polyangia</taxon>
        <taxon>Nannocystales</taxon>
        <taxon>Nannocystaceae</taxon>
        <taxon>Nannocystis</taxon>
    </lineage>
</organism>
<keyword evidence="8" id="KW-0413">Isomerase</keyword>